<gene>
    <name evidence="2" type="ORF">DB30_00067</name>
</gene>
<reference evidence="2 3" key="1">
    <citation type="submission" date="2014-12" db="EMBL/GenBank/DDBJ databases">
        <title>Genome assembly of Enhygromyxa salina DSM 15201.</title>
        <authorList>
            <person name="Sharma G."/>
            <person name="Subramanian S."/>
        </authorList>
    </citation>
    <scope>NUCLEOTIDE SEQUENCE [LARGE SCALE GENOMIC DNA]</scope>
    <source>
        <strain evidence="2 3">DSM 15201</strain>
    </source>
</reference>
<accession>A0A0C2A7K8</accession>
<keyword evidence="1" id="KW-0472">Membrane</keyword>
<proteinExistence type="predicted"/>
<dbReference type="Proteomes" id="UP000031599">
    <property type="component" value="Unassembled WGS sequence"/>
</dbReference>
<name>A0A0C2A7K8_9BACT</name>
<protein>
    <submittedName>
        <fullName evidence="2">Uncharacterized protein</fullName>
    </submittedName>
</protein>
<evidence type="ECO:0000313" key="3">
    <source>
        <dbReference type="Proteomes" id="UP000031599"/>
    </source>
</evidence>
<dbReference type="EMBL" id="JMCC02000001">
    <property type="protein sequence ID" value="KIG19558.1"/>
    <property type="molecule type" value="Genomic_DNA"/>
</dbReference>
<keyword evidence="1" id="KW-0812">Transmembrane</keyword>
<feature type="transmembrane region" description="Helical" evidence="1">
    <location>
        <begin position="27"/>
        <end position="44"/>
    </location>
</feature>
<keyword evidence="1" id="KW-1133">Transmembrane helix</keyword>
<dbReference type="AlphaFoldDB" id="A0A0C2A7K8"/>
<organism evidence="2 3">
    <name type="scientific">Enhygromyxa salina</name>
    <dbReference type="NCBI Taxonomy" id="215803"/>
    <lineage>
        <taxon>Bacteria</taxon>
        <taxon>Pseudomonadati</taxon>
        <taxon>Myxococcota</taxon>
        <taxon>Polyangia</taxon>
        <taxon>Nannocystales</taxon>
        <taxon>Nannocystaceae</taxon>
        <taxon>Enhygromyxa</taxon>
    </lineage>
</organism>
<evidence type="ECO:0000313" key="2">
    <source>
        <dbReference type="EMBL" id="KIG19558.1"/>
    </source>
</evidence>
<evidence type="ECO:0000256" key="1">
    <source>
        <dbReference type="SAM" id="Phobius"/>
    </source>
</evidence>
<comment type="caution">
    <text evidence="2">The sequence shown here is derived from an EMBL/GenBank/DDBJ whole genome shotgun (WGS) entry which is preliminary data.</text>
</comment>
<sequence length="45" mass="4979">MAIMVVASIAMWRSARRLTGPDAADRMLYVVYLWVAYAIGVVAGY</sequence>